<dbReference type="Pfam" id="PF13186">
    <property type="entry name" value="SPASM"/>
    <property type="match status" value="1"/>
</dbReference>
<protein>
    <submittedName>
        <fullName evidence="6">YydG family radical SAM peptide epimerase</fullName>
    </submittedName>
</protein>
<dbReference type="PROSITE" id="PS51918">
    <property type="entry name" value="RADICAL_SAM"/>
    <property type="match status" value="1"/>
</dbReference>
<gene>
    <name evidence="6" type="ORF">NXS10_03010</name>
</gene>
<reference evidence="6 7" key="1">
    <citation type="journal article" date="2023" name="Int. J. Syst. Evol. Microbiol.">
        <title>Streptococcus sciuri sp. nov., Staphylococcus marylandisciuri sp. nov. and Staphylococcus americanisciuri sp. nov., isolated from faeces of eastern grey squirrel (Sciurus carolinensis).</title>
        <authorList>
            <person name="Volokhov D.V."/>
            <person name="Zagorodnyaya T.A."/>
            <person name="Furtak V.A."/>
            <person name="Nattanmai G."/>
            <person name="Randall L."/>
            <person name="Jose S."/>
            <person name="Gao Y."/>
            <person name="Eisenberg T."/>
            <person name="Delmonte P."/>
            <person name="Blom J."/>
            <person name="Mitchell K.K."/>
        </authorList>
    </citation>
    <scope>NUCLEOTIDE SEQUENCE [LARGE SCALE GENOMIC DNA]</scope>
    <source>
        <strain evidence="6 7">SQ9-PEA</strain>
    </source>
</reference>
<dbReference type="SUPFAM" id="SSF102114">
    <property type="entry name" value="Radical SAM enzymes"/>
    <property type="match status" value="1"/>
</dbReference>
<dbReference type="InterPro" id="IPR007197">
    <property type="entry name" value="rSAM"/>
</dbReference>
<dbReference type="NCBIfam" id="TIGR04078">
    <property type="entry name" value="rSAM_yydG"/>
    <property type="match status" value="1"/>
</dbReference>
<evidence type="ECO:0000256" key="3">
    <source>
        <dbReference type="ARBA" id="ARBA00023004"/>
    </source>
</evidence>
<dbReference type="CDD" id="cd01335">
    <property type="entry name" value="Radical_SAM"/>
    <property type="match status" value="1"/>
</dbReference>
<evidence type="ECO:0000256" key="4">
    <source>
        <dbReference type="ARBA" id="ARBA00023014"/>
    </source>
</evidence>
<feature type="domain" description="Radical SAM core" evidence="5">
    <location>
        <begin position="1"/>
        <end position="208"/>
    </location>
</feature>
<dbReference type="InterPro" id="IPR023885">
    <property type="entry name" value="4Fe4S-binding_SPASM_dom"/>
</dbReference>
<name>A0ABT2F645_9STRE</name>
<evidence type="ECO:0000256" key="1">
    <source>
        <dbReference type="ARBA" id="ARBA00022691"/>
    </source>
</evidence>
<sequence length="310" mass="35122">MKSIVINLTQRCNAKCSHCCFECLPNSNNYLTDDEIEKVVSYAESHDEVKVVSLTGGEALLRKNKVLEIIQRLSSVGKEVTLISNGFWATSETTTERMLSELKLAGLNYLTISYDDYHAEYIPIANIKRLLTLIKKFDIGVALNMVVDKKHIGVGLLRDLGESIFGIQITMVPASPVGRATNLNVDDLYLKTVRELELSCPATGWEFVVHHDGYIYPCCSPSVFESNLRIGSITGDGVEKLESQLYSNILLYILKKEGFKWFIEKMHLDLSKQKFVSSCEICRFIFSDVEKIRAISDDIKDYYEENFENV</sequence>
<dbReference type="PANTHER" id="PTHR11228">
    <property type="entry name" value="RADICAL SAM DOMAIN PROTEIN"/>
    <property type="match status" value="1"/>
</dbReference>
<keyword evidence="1" id="KW-0949">S-adenosyl-L-methionine</keyword>
<keyword evidence="7" id="KW-1185">Reference proteome</keyword>
<keyword evidence="3" id="KW-0408">Iron</keyword>
<dbReference type="InterPro" id="IPR023904">
    <property type="entry name" value="Pep_rSAM_mat_YydG"/>
</dbReference>
<dbReference type="RefSeq" id="WP_259137512.1">
    <property type="nucleotide sequence ID" value="NZ_JANUXX010000002.1"/>
</dbReference>
<dbReference type="Gene3D" id="3.20.20.70">
    <property type="entry name" value="Aldolase class I"/>
    <property type="match status" value="1"/>
</dbReference>
<dbReference type="CDD" id="cd21109">
    <property type="entry name" value="SPASM"/>
    <property type="match status" value="1"/>
</dbReference>
<dbReference type="InterPro" id="IPR013785">
    <property type="entry name" value="Aldolase_TIM"/>
</dbReference>
<proteinExistence type="predicted"/>
<dbReference type="SFLD" id="SFLDG01067">
    <property type="entry name" value="SPASM/twitch_domain_containing"/>
    <property type="match status" value="1"/>
</dbReference>
<accession>A0ABT2F645</accession>
<dbReference type="Proteomes" id="UP001206548">
    <property type="component" value="Unassembled WGS sequence"/>
</dbReference>
<evidence type="ECO:0000313" key="6">
    <source>
        <dbReference type="EMBL" id="MCS4487943.1"/>
    </source>
</evidence>
<comment type="caution">
    <text evidence="6">The sequence shown here is derived from an EMBL/GenBank/DDBJ whole genome shotgun (WGS) entry which is preliminary data.</text>
</comment>
<evidence type="ECO:0000259" key="5">
    <source>
        <dbReference type="PROSITE" id="PS51918"/>
    </source>
</evidence>
<keyword evidence="4" id="KW-0411">Iron-sulfur</keyword>
<dbReference type="PANTHER" id="PTHR11228:SF34">
    <property type="entry name" value="TUNGSTEN-CONTAINING ALDEHYDE FERREDOXIN OXIDOREDUCTASE COFACTOR MODIFYING PROTEIN"/>
    <property type="match status" value="1"/>
</dbReference>
<keyword evidence="2" id="KW-0479">Metal-binding</keyword>
<dbReference type="InterPro" id="IPR050377">
    <property type="entry name" value="Radical_SAM_PqqE_MftC-like"/>
</dbReference>
<dbReference type="EMBL" id="JANUXX010000002">
    <property type="protein sequence ID" value="MCS4487943.1"/>
    <property type="molecule type" value="Genomic_DNA"/>
</dbReference>
<evidence type="ECO:0000313" key="7">
    <source>
        <dbReference type="Proteomes" id="UP001206548"/>
    </source>
</evidence>
<dbReference type="SFLD" id="SFLDS00029">
    <property type="entry name" value="Radical_SAM"/>
    <property type="match status" value="1"/>
</dbReference>
<dbReference type="Pfam" id="PF04055">
    <property type="entry name" value="Radical_SAM"/>
    <property type="match status" value="1"/>
</dbReference>
<dbReference type="InterPro" id="IPR058240">
    <property type="entry name" value="rSAM_sf"/>
</dbReference>
<evidence type="ECO:0000256" key="2">
    <source>
        <dbReference type="ARBA" id="ARBA00022723"/>
    </source>
</evidence>
<organism evidence="6 7">
    <name type="scientific">Streptococcus sciuri</name>
    <dbReference type="NCBI Taxonomy" id="2973939"/>
    <lineage>
        <taxon>Bacteria</taxon>
        <taxon>Bacillati</taxon>
        <taxon>Bacillota</taxon>
        <taxon>Bacilli</taxon>
        <taxon>Lactobacillales</taxon>
        <taxon>Streptococcaceae</taxon>
        <taxon>Streptococcus</taxon>
    </lineage>
</organism>